<dbReference type="SUPFAM" id="SSF53850">
    <property type="entry name" value="Periplasmic binding protein-like II"/>
    <property type="match status" value="1"/>
</dbReference>
<dbReference type="EMBL" id="JAMQGR010000011">
    <property type="protein sequence ID" value="MCM2568640.1"/>
    <property type="molecule type" value="Genomic_DNA"/>
</dbReference>
<gene>
    <name evidence="6" type="ORF">NCG91_23775</name>
</gene>
<evidence type="ECO:0000256" key="4">
    <source>
        <dbReference type="ARBA" id="ARBA00023163"/>
    </source>
</evidence>
<evidence type="ECO:0000313" key="7">
    <source>
        <dbReference type="Proteomes" id="UP001202243"/>
    </source>
</evidence>
<accession>A0ABT0WX81</accession>
<dbReference type="Gene3D" id="3.40.190.290">
    <property type="match status" value="1"/>
</dbReference>
<dbReference type="RefSeq" id="WP_251351453.1">
    <property type="nucleotide sequence ID" value="NZ_JAMQGR010000011.1"/>
</dbReference>
<keyword evidence="2" id="KW-0805">Transcription regulation</keyword>
<dbReference type="PROSITE" id="PS50931">
    <property type="entry name" value="HTH_LYSR"/>
    <property type="match status" value="1"/>
</dbReference>
<feature type="domain" description="HTH lysR-type" evidence="5">
    <location>
        <begin position="16"/>
        <end position="68"/>
    </location>
</feature>
<name>A0ABT0WX81_9BURK</name>
<evidence type="ECO:0000259" key="5">
    <source>
        <dbReference type="PROSITE" id="PS50931"/>
    </source>
</evidence>
<keyword evidence="4" id="KW-0804">Transcription</keyword>
<dbReference type="Proteomes" id="UP001202243">
    <property type="component" value="Unassembled WGS sequence"/>
</dbReference>
<dbReference type="PANTHER" id="PTHR30537">
    <property type="entry name" value="HTH-TYPE TRANSCRIPTIONAL REGULATOR"/>
    <property type="match status" value="1"/>
</dbReference>
<dbReference type="PANTHER" id="PTHR30537:SF71">
    <property type="entry name" value="TRANSCRIPTIONAL REGULATORY PROTEIN"/>
    <property type="match status" value="1"/>
</dbReference>
<keyword evidence="7" id="KW-1185">Reference proteome</keyword>
<dbReference type="Pfam" id="PF00126">
    <property type="entry name" value="HTH_1"/>
    <property type="match status" value="1"/>
</dbReference>
<dbReference type="InterPro" id="IPR000847">
    <property type="entry name" value="LysR_HTH_N"/>
</dbReference>
<reference evidence="6 7" key="1">
    <citation type="submission" date="2022-06" db="EMBL/GenBank/DDBJ databases">
        <title>Janthinobacterium kumbetensis sp. nov., isolated from spring water in Turkey.</title>
        <authorList>
            <person name="Inan Bektas K."/>
            <person name="Belduz A.A."/>
            <person name="Canakci S."/>
            <person name="Nalcaoglu A."/>
            <person name="Ceylan E."/>
            <person name="Kati H."/>
        </authorList>
    </citation>
    <scope>NUCLEOTIDE SEQUENCE [LARGE SCALE GENOMIC DNA]</scope>
    <source>
        <strain evidence="6 7">GK</strain>
    </source>
</reference>
<dbReference type="InterPro" id="IPR058163">
    <property type="entry name" value="LysR-type_TF_proteobact-type"/>
</dbReference>
<dbReference type="SUPFAM" id="SSF46785">
    <property type="entry name" value="Winged helix' DNA-binding domain"/>
    <property type="match status" value="1"/>
</dbReference>
<dbReference type="Pfam" id="PF03466">
    <property type="entry name" value="LysR_substrate"/>
    <property type="match status" value="1"/>
</dbReference>
<organism evidence="6 7">
    <name type="scientific">Janthinobacterium kumbetense</name>
    <dbReference type="NCBI Taxonomy" id="2950280"/>
    <lineage>
        <taxon>Bacteria</taxon>
        <taxon>Pseudomonadati</taxon>
        <taxon>Pseudomonadota</taxon>
        <taxon>Betaproteobacteria</taxon>
        <taxon>Burkholderiales</taxon>
        <taxon>Oxalobacteraceae</taxon>
        <taxon>Janthinobacterium</taxon>
    </lineage>
</organism>
<dbReference type="InterPro" id="IPR005119">
    <property type="entry name" value="LysR_subst-bd"/>
</dbReference>
<keyword evidence="3" id="KW-0238">DNA-binding</keyword>
<comment type="similarity">
    <text evidence="1">Belongs to the LysR transcriptional regulatory family.</text>
</comment>
<protein>
    <submittedName>
        <fullName evidence="6">LysR family transcriptional regulator</fullName>
    </submittedName>
</protein>
<dbReference type="InterPro" id="IPR036388">
    <property type="entry name" value="WH-like_DNA-bd_sf"/>
</dbReference>
<comment type="caution">
    <text evidence="6">The sequence shown here is derived from an EMBL/GenBank/DDBJ whole genome shotgun (WGS) entry which is preliminary data.</text>
</comment>
<sequence>MDSIMARQDINRAFEMAVFAAVVETGAFSAAARRLALTPSAVSKLVNRLEARLGARLLQRSTRQLHTTPEGDAFFIQCKRILDDIESAEREASQGAAPRGRLRINCFVPFGVRHLLPILPEFAQRYPDIVLDVVVSDAIVDLLEDRTDIAIRTGKLKESNLVARKLGEDAMVVVASPAYAARHGLPRTPQELSQHNLLAFNFRCQNETWPFLDGAGGSIQVAPQGNTCVSDGESMRQLVLAGMGLGRFSRQHVLRDIERGDLIPVLQDYNPGDKEIVHAVFVGPGLQVPARVRVMLDYLLEKVQLGGA</sequence>
<dbReference type="InterPro" id="IPR036390">
    <property type="entry name" value="WH_DNA-bd_sf"/>
</dbReference>
<proteinExistence type="inferred from homology"/>
<evidence type="ECO:0000256" key="2">
    <source>
        <dbReference type="ARBA" id="ARBA00023015"/>
    </source>
</evidence>
<dbReference type="Gene3D" id="1.10.10.10">
    <property type="entry name" value="Winged helix-like DNA-binding domain superfamily/Winged helix DNA-binding domain"/>
    <property type="match status" value="1"/>
</dbReference>
<evidence type="ECO:0000256" key="1">
    <source>
        <dbReference type="ARBA" id="ARBA00009437"/>
    </source>
</evidence>
<evidence type="ECO:0000256" key="3">
    <source>
        <dbReference type="ARBA" id="ARBA00023125"/>
    </source>
</evidence>
<evidence type="ECO:0000313" key="6">
    <source>
        <dbReference type="EMBL" id="MCM2568640.1"/>
    </source>
</evidence>